<protein>
    <submittedName>
        <fullName evidence="1">Uncharacterized protein</fullName>
    </submittedName>
</protein>
<comment type="caution">
    <text evidence="1">The sequence shown here is derived from an EMBL/GenBank/DDBJ whole genome shotgun (WGS) entry which is preliminary data.</text>
</comment>
<gene>
    <name evidence="1" type="ORF">HIJ39_09300</name>
</gene>
<reference evidence="1 2" key="1">
    <citation type="submission" date="2020-04" db="EMBL/GenBank/DDBJ databases">
        <authorList>
            <person name="Zhang R."/>
            <person name="Schippers A."/>
        </authorList>
    </citation>
    <scope>NUCLEOTIDE SEQUENCE [LARGE SCALE GENOMIC DNA]</scope>
    <source>
        <strain evidence="1 2">DSM 109850</strain>
    </source>
</reference>
<evidence type="ECO:0000313" key="1">
    <source>
        <dbReference type="EMBL" id="NMP22546.1"/>
    </source>
</evidence>
<accession>A0A7Y0Q335</accession>
<name>A0A7Y0Q335_9FIRM</name>
<dbReference type="AlphaFoldDB" id="A0A7Y0Q335"/>
<organism evidence="1 2">
    <name type="scientific">Sulfobacillus harzensis</name>
    <dbReference type="NCBI Taxonomy" id="2729629"/>
    <lineage>
        <taxon>Bacteria</taxon>
        <taxon>Bacillati</taxon>
        <taxon>Bacillota</taxon>
        <taxon>Clostridia</taxon>
        <taxon>Eubacteriales</taxon>
        <taxon>Clostridiales Family XVII. Incertae Sedis</taxon>
        <taxon>Sulfobacillus</taxon>
    </lineage>
</organism>
<evidence type="ECO:0000313" key="2">
    <source>
        <dbReference type="Proteomes" id="UP000533476"/>
    </source>
</evidence>
<proteinExistence type="predicted"/>
<sequence length="85" mass="9460">MAINVEPSSADAEWVTIEVNRDDCQHAVVAINREALKSIINTDPRPPEIILDLLCERAVKRMPVPNSADGVRLITPYNLGLVWPK</sequence>
<dbReference type="EMBL" id="JABBVZ010000025">
    <property type="protein sequence ID" value="NMP22546.1"/>
    <property type="molecule type" value="Genomic_DNA"/>
</dbReference>
<keyword evidence="2" id="KW-1185">Reference proteome</keyword>
<dbReference type="Proteomes" id="UP000533476">
    <property type="component" value="Unassembled WGS sequence"/>
</dbReference>
<dbReference type="RefSeq" id="WP_169098970.1">
    <property type="nucleotide sequence ID" value="NZ_JABBVZ010000025.1"/>
</dbReference>